<name>A0A1K0G2U3_9ACTN</name>
<dbReference type="RefSeq" id="WP_071807874.1">
    <property type="nucleotide sequence ID" value="NZ_MEIA01000297.1"/>
</dbReference>
<dbReference type="AlphaFoldDB" id="A0A1K0G2U3"/>
<dbReference type="SMART" id="SM00852">
    <property type="entry name" value="MoCF_biosynth"/>
    <property type="match status" value="1"/>
</dbReference>
<evidence type="ECO:0000256" key="2">
    <source>
        <dbReference type="ARBA" id="ARBA00023150"/>
    </source>
</evidence>
<evidence type="ECO:0000256" key="1">
    <source>
        <dbReference type="ARBA" id="ARBA00005046"/>
    </source>
</evidence>
<dbReference type="CDD" id="cd00886">
    <property type="entry name" value="MogA_MoaB"/>
    <property type="match status" value="1"/>
</dbReference>
<reference evidence="4 5" key="1">
    <citation type="submission" date="2016-09" db="EMBL/GenBank/DDBJ databases">
        <title>Couchioplanes caeruleus draft genome sequence.</title>
        <authorList>
            <person name="Sheehan J."/>
            <person name="Caffrey P."/>
        </authorList>
    </citation>
    <scope>NUCLEOTIDE SEQUENCE [LARGE SCALE GENOMIC DNA]</scope>
    <source>
        <strain evidence="4 5">DSM 43634</strain>
    </source>
</reference>
<sequence>MIRARVIVASNRAAAGVYQDTSGPLLVAGLADLGCQVDPAPVVVSDGPPVAEALRAALADGIDVVLTSGGTGVTPTDRTPEATRPLLDFEVPGIAEAIRAYSRDKVPAAALSRGLAGVSGRTLIVNLPGSTGGARDGLAVLGPILAHAVEQIRGGDHRLHR</sequence>
<dbReference type="Gene3D" id="3.40.980.10">
    <property type="entry name" value="MoaB/Mog-like domain"/>
    <property type="match status" value="1"/>
</dbReference>
<organism evidence="4 5">
    <name type="scientific">Couchioplanes caeruleus subsp. caeruleus</name>
    <dbReference type="NCBI Taxonomy" id="56427"/>
    <lineage>
        <taxon>Bacteria</taxon>
        <taxon>Bacillati</taxon>
        <taxon>Actinomycetota</taxon>
        <taxon>Actinomycetes</taxon>
        <taxon>Micromonosporales</taxon>
        <taxon>Micromonosporaceae</taxon>
        <taxon>Couchioplanes</taxon>
    </lineage>
</organism>
<dbReference type="Proteomes" id="UP000182486">
    <property type="component" value="Unassembled WGS sequence"/>
</dbReference>
<evidence type="ECO:0000313" key="5">
    <source>
        <dbReference type="Proteomes" id="UP000182486"/>
    </source>
</evidence>
<evidence type="ECO:0000259" key="3">
    <source>
        <dbReference type="SMART" id="SM00852"/>
    </source>
</evidence>
<protein>
    <submittedName>
        <fullName evidence="4">Molybdenum cofactor biosynthesis protein</fullName>
    </submittedName>
</protein>
<keyword evidence="5" id="KW-1185">Reference proteome</keyword>
<proteinExistence type="predicted"/>
<feature type="domain" description="MoaB/Mog" evidence="3">
    <location>
        <begin position="5"/>
        <end position="148"/>
    </location>
</feature>
<dbReference type="Pfam" id="PF00994">
    <property type="entry name" value="MoCF_biosynth"/>
    <property type="match status" value="1"/>
</dbReference>
<dbReference type="PANTHER" id="PTHR43764">
    <property type="entry name" value="MOLYBDENUM COFACTOR BIOSYNTHESIS"/>
    <property type="match status" value="1"/>
</dbReference>
<gene>
    <name evidence="4" type="ORF">BG844_25275</name>
</gene>
<dbReference type="InterPro" id="IPR036425">
    <property type="entry name" value="MoaB/Mog-like_dom_sf"/>
</dbReference>
<comment type="caution">
    <text evidence="4">The sequence shown here is derived from an EMBL/GenBank/DDBJ whole genome shotgun (WGS) entry which is preliminary data.</text>
</comment>
<comment type="pathway">
    <text evidence="1">Cofactor biosynthesis; molybdopterin biosynthesis.</text>
</comment>
<dbReference type="InterPro" id="IPR051920">
    <property type="entry name" value="MPT_Adenylyltrnsfr/MoaC-Rel"/>
</dbReference>
<dbReference type="PANTHER" id="PTHR43764:SF1">
    <property type="entry name" value="MOLYBDOPTERIN MOLYBDOTRANSFERASE"/>
    <property type="match status" value="1"/>
</dbReference>
<dbReference type="SUPFAM" id="SSF53218">
    <property type="entry name" value="Molybdenum cofactor biosynthesis proteins"/>
    <property type="match status" value="1"/>
</dbReference>
<accession>A0A1K0G2U3</accession>
<keyword evidence="2" id="KW-0501">Molybdenum cofactor biosynthesis</keyword>
<dbReference type="EMBL" id="MEIA01000297">
    <property type="protein sequence ID" value="OJF11610.1"/>
    <property type="molecule type" value="Genomic_DNA"/>
</dbReference>
<dbReference type="NCBIfam" id="TIGR00177">
    <property type="entry name" value="molyb_syn"/>
    <property type="match status" value="1"/>
</dbReference>
<dbReference type="InterPro" id="IPR001453">
    <property type="entry name" value="MoaB/Mog_dom"/>
</dbReference>
<evidence type="ECO:0000313" key="4">
    <source>
        <dbReference type="EMBL" id="OJF11610.1"/>
    </source>
</evidence>
<dbReference type="GO" id="GO:0006777">
    <property type="term" value="P:Mo-molybdopterin cofactor biosynthetic process"/>
    <property type="evidence" value="ECO:0007669"/>
    <property type="project" value="UniProtKB-KW"/>
</dbReference>